<dbReference type="InterPro" id="IPR004720">
    <property type="entry name" value="PTS_IIB_sorbose-sp"/>
</dbReference>
<feature type="domain" description="PTS EIIB type-4" evidence="8">
    <location>
        <begin position="1"/>
        <end position="157"/>
    </location>
</feature>
<gene>
    <name evidence="10" type="ORF">GT664_15745</name>
    <name evidence="9" type="ORF">MKC95_03885</name>
</gene>
<reference evidence="10" key="1">
    <citation type="journal article" date="2019" name="Nat. Med.">
        <title>A library of human gut bacterial isolates paired with longitudinal multiomics data enables mechanistic microbiome research.</title>
        <authorList>
            <person name="Poyet M."/>
            <person name="Groussin M."/>
            <person name="Gibbons S.M."/>
            <person name="Avila-Pacheco J."/>
            <person name="Jiang X."/>
            <person name="Kearney S.M."/>
            <person name="Perrotta A.R."/>
            <person name="Berdy B."/>
            <person name="Zhao S."/>
            <person name="Lieberman T.D."/>
            <person name="Swanson P.K."/>
            <person name="Smith M."/>
            <person name="Roesemann S."/>
            <person name="Alexander J.E."/>
            <person name="Rich S.A."/>
            <person name="Livny J."/>
            <person name="Vlamakis H."/>
            <person name="Clish C."/>
            <person name="Bullock K."/>
            <person name="Deik A."/>
            <person name="Scott J."/>
            <person name="Pierce K.A."/>
            <person name="Xavier R.J."/>
            <person name="Alm E.J."/>
        </authorList>
    </citation>
    <scope>NUCLEOTIDE SEQUENCE</scope>
    <source>
        <strain evidence="10">BIOML-A12</strain>
    </source>
</reference>
<dbReference type="SUPFAM" id="SSF52728">
    <property type="entry name" value="PTS IIb component"/>
    <property type="match status" value="1"/>
</dbReference>
<dbReference type="Proteomes" id="UP000604383">
    <property type="component" value="Unassembled WGS sequence"/>
</dbReference>
<keyword evidence="3" id="KW-0963">Cytoplasm</keyword>
<evidence type="ECO:0000256" key="2">
    <source>
        <dbReference type="ARBA" id="ARBA00022448"/>
    </source>
</evidence>
<keyword evidence="6" id="KW-0598">Phosphotransferase system</keyword>
<evidence type="ECO:0000313" key="9">
    <source>
        <dbReference type="EMBL" id="MCR0231905.1"/>
    </source>
</evidence>
<dbReference type="PROSITE" id="PS51101">
    <property type="entry name" value="PTS_EIIB_TYPE_4"/>
    <property type="match status" value="1"/>
</dbReference>
<keyword evidence="5" id="KW-0808">Transferase</keyword>
<comment type="caution">
    <text evidence="9">The sequence shown here is derived from an EMBL/GenBank/DDBJ whole genome shotgun (WGS) entry which is preliminary data.</text>
</comment>
<dbReference type="GO" id="GO:0009401">
    <property type="term" value="P:phosphoenolpyruvate-dependent sugar phosphotransferase system"/>
    <property type="evidence" value="ECO:0007669"/>
    <property type="project" value="UniProtKB-KW"/>
</dbReference>
<accession>A0AAP2ULC9</accession>
<evidence type="ECO:0000259" key="8">
    <source>
        <dbReference type="PROSITE" id="PS51101"/>
    </source>
</evidence>
<dbReference type="GO" id="GO:0016301">
    <property type="term" value="F:kinase activity"/>
    <property type="evidence" value="ECO:0007669"/>
    <property type="project" value="UniProtKB-KW"/>
</dbReference>
<name>A0AAP2ULC9_CLOIN</name>
<dbReference type="AlphaFoldDB" id="A0AAP2ULC9"/>
<evidence type="ECO:0000256" key="3">
    <source>
        <dbReference type="ARBA" id="ARBA00022490"/>
    </source>
</evidence>
<evidence type="ECO:0000313" key="10">
    <source>
        <dbReference type="EMBL" id="MZH57162.1"/>
    </source>
</evidence>
<dbReference type="GO" id="GO:0005737">
    <property type="term" value="C:cytoplasm"/>
    <property type="evidence" value="ECO:0007669"/>
    <property type="project" value="UniProtKB-SubCell"/>
</dbReference>
<proteinExistence type="predicted"/>
<dbReference type="RefSeq" id="WP_008816324.1">
    <property type="nucleotide sequence ID" value="NZ_AP025565.1"/>
</dbReference>
<dbReference type="Pfam" id="PF03830">
    <property type="entry name" value="PTSIIB_sorb"/>
    <property type="match status" value="1"/>
</dbReference>
<keyword evidence="2" id="KW-0813">Transport</keyword>
<evidence type="ECO:0000313" key="11">
    <source>
        <dbReference type="Proteomes" id="UP001203972"/>
    </source>
</evidence>
<reference evidence="9" key="2">
    <citation type="journal article" date="2022" name="Clin. Infect. Dis.">
        <title>Association between Clostridium innocuum and antibiotic-associated diarrhea in adults and children: A cross-sectional study and comparative genomics analysis.</title>
        <authorList>
            <person name="Cherny K.E."/>
            <person name="Muscat E.B."/>
            <person name="Balaji A."/>
            <person name="Mukherjee J."/>
            <person name="Ozer E.A."/>
            <person name="Angarone M.P."/>
            <person name="Hauser A.R."/>
            <person name="Sichel J.S."/>
            <person name="Amponsah E."/>
            <person name="Kociolek L.K."/>
        </authorList>
    </citation>
    <scope>NUCLEOTIDE SEQUENCE</scope>
    <source>
        <strain evidence="9">NU1-AC-029v</strain>
    </source>
</reference>
<dbReference type="EMBL" id="JAKTMA010000005">
    <property type="protein sequence ID" value="MCR0231905.1"/>
    <property type="molecule type" value="Genomic_DNA"/>
</dbReference>
<evidence type="ECO:0000256" key="1">
    <source>
        <dbReference type="ARBA" id="ARBA00004496"/>
    </source>
</evidence>
<comment type="subcellular location">
    <subcellularLocation>
        <location evidence="1">Cytoplasm</location>
    </subcellularLocation>
</comment>
<keyword evidence="4 9" id="KW-0762">Sugar transport</keyword>
<dbReference type="Proteomes" id="UP001203972">
    <property type="component" value="Unassembled WGS sequence"/>
</dbReference>
<evidence type="ECO:0000256" key="6">
    <source>
        <dbReference type="ARBA" id="ARBA00022683"/>
    </source>
</evidence>
<evidence type="ECO:0000256" key="7">
    <source>
        <dbReference type="ARBA" id="ARBA00022777"/>
    </source>
</evidence>
<keyword evidence="7" id="KW-0418">Kinase</keyword>
<dbReference type="InterPro" id="IPR036667">
    <property type="entry name" value="PTS_IIB_sorbose-sp_sf"/>
</dbReference>
<dbReference type="Gene3D" id="3.40.35.10">
    <property type="entry name" value="Phosphotransferase system, sorbose subfamily IIB component"/>
    <property type="match status" value="1"/>
</dbReference>
<evidence type="ECO:0000256" key="4">
    <source>
        <dbReference type="ARBA" id="ARBA00022597"/>
    </source>
</evidence>
<evidence type="ECO:0000256" key="5">
    <source>
        <dbReference type="ARBA" id="ARBA00022679"/>
    </source>
</evidence>
<sequence length="157" mass="17144">MIKLVRVDHRLLHGQVAFSWTNGVGANCILVASDTVVNDDVWKTTLKLGKPSGVKLVIKNMADSIAAINSGVTDKYKLIIVVQTIKEAKQLADGCPCITSINLGNTKESKTTTQISKQVFLEDEEKAILKELMNRGVECEIRALVDDSKINVAHALK</sequence>
<dbReference type="EMBL" id="WWTN01000030">
    <property type="protein sequence ID" value="MZH57162.1"/>
    <property type="molecule type" value="Genomic_DNA"/>
</dbReference>
<organism evidence="9 11">
    <name type="scientific">Clostridium innocuum</name>
    <dbReference type="NCBI Taxonomy" id="1522"/>
    <lineage>
        <taxon>Bacteria</taxon>
        <taxon>Bacillati</taxon>
        <taxon>Bacillota</taxon>
        <taxon>Clostridia</taxon>
        <taxon>Eubacteriales</taxon>
        <taxon>Clostridiaceae</taxon>
        <taxon>Clostridium</taxon>
    </lineage>
</organism>
<protein>
    <submittedName>
        <fullName evidence="9">PTS sugar transporter subunit IIB</fullName>
    </submittedName>
    <submittedName>
        <fullName evidence="10">PTS transporter subunit IIB</fullName>
    </submittedName>
</protein>
<dbReference type="GO" id="GO:0008982">
    <property type="term" value="F:protein-N(PI)-phosphohistidine-sugar phosphotransferase activity"/>
    <property type="evidence" value="ECO:0007669"/>
    <property type="project" value="InterPro"/>
</dbReference>